<keyword evidence="6" id="KW-1185">Reference proteome</keyword>
<dbReference type="EMBL" id="JH126408">
    <property type="protein sequence ID" value="EGX87630.1"/>
    <property type="molecule type" value="Genomic_DNA"/>
</dbReference>
<dbReference type="eggNOG" id="ENOG502QYWX">
    <property type="taxonomic scope" value="Eukaryota"/>
</dbReference>
<dbReference type="GO" id="GO:0003677">
    <property type="term" value="F:DNA binding"/>
    <property type="evidence" value="ECO:0007669"/>
    <property type="project" value="InterPro"/>
</dbReference>
<dbReference type="KEGG" id="cmt:CCM_09591"/>
<dbReference type="GO" id="GO:0005634">
    <property type="term" value="C:nucleus"/>
    <property type="evidence" value="ECO:0007669"/>
    <property type="project" value="UniProtKB-SubCell"/>
</dbReference>
<sequence length="793" mass="89536">MSAIPPPSLAPHLHKNPRVLACVLCQHRKINTPAPARKRRRPNQDLQERLARCEELLKHYATGGSPPNTSSNPPSLSTPSSAASTTKKEVIDTPSSISTESQTTIQPRYKIIQEDGVTRFMDSRIWGTVVEELQAMRSLVEAEEPEDSSILSPEELTPDNNTDLILSLDFTNTTTEDLLPDPIHVFRLWQVYIDKVNPLSKTIHLPTVQPYVVEITTNTSNVPLDYQALIFSIMSMATLSLEESEVIQMLGIPREKALQTFNAGAKAALIRFNYLKNYNMTSLQALMIYLFSLESRIDTHSAWVMSATAVRLAQKMGYHHDGEKLGMTPYETEMRRRIWWQLYMHDFKLGMFSGLSQQSSFNMKWDTKVPSNLNDADLFPGSTEPVRPREGPTEMIFVMIMCQVFDFKRMSTTVDEEAELEAAILGQSDESEYDIAKHQAMFNKYRARSRIIEEKLIETEEKYCDPSAGNAHIAARAFRPLMFKNMEEILVPMKDQPEWGTEIFGPKDNLFKVMVLGSEHRLSLYQGMNEAGFIWFMRITFSIDFFSFLTSQLCTHTRGTLADRGWNAVECTYQYHPELFDLSQKTRVAQTQLALKAWKAREASYLQAGWPLETPRFIQRLRELLPSSDCRSSTANSTTATPAMPMMGLEMSQQPIQTGMETDPFAGSFLDMPPMSWDMFGDLIPATSDQIPAALYGNYGLGNLNMNNLNGMGRSRVTETSRVHEMHISGPLKSRRTTVAEKGNKTAGLATEAADWLIGDFGPTVAPLHFMIRTLVMGVAITIYHRGIPEKGR</sequence>
<dbReference type="InParanoid" id="G3JUV0"/>
<evidence type="ECO:0000313" key="5">
    <source>
        <dbReference type="EMBL" id="EGX87630.1"/>
    </source>
</evidence>
<accession>G3JUV0</accession>
<comment type="subcellular location">
    <subcellularLocation>
        <location evidence="1">Nucleus</location>
    </subcellularLocation>
</comment>
<evidence type="ECO:0000313" key="6">
    <source>
        <dbReference type="Proteomes" id="UP000001610"/>
    </source>
</evidence>
<feature type="domain" description="Xylanolytic transcriptional activator regulatory" evidence="4">
    <location>
        <begin position="302"/>
        <end position="376"/>
    </location>
</feature>
<dbReference type="InterPro" id="IPR007219">
    <property type="entry name" value="XnlR_reg_dom"/>
</dbReference>
<evidence type="ECO:0000259" key="4">
    <source>
        <dbReference type="SMART" id="SM00906"/>
    </source>
</evidence>
<evidence type="ECO:0000256" key="1">
    <source>
        <dbReference type="ARBA" id="ARBA00004123"/>
    </source>
</evidence>
<dbReference type="GO" id="GO:0006351">
    <property type="term" value="P:DNA-templated transcription"/>
    <property type="evidence" value="ECO:0007669"/>
    <property type="project" value="InterPro"/>
</dbReference>
<dbReference type="HOGENOM" id="CLU_004083_5_2_1"/>
<dbReference type="OMA" id="WGTEIFG"/>
<dbReference type="Pfam" id="PF04082">
    <property type="entry name" value="Fungal_trans"/>
    <property type="match status" value="1"/>
</dbReference>
<proteinExistence type="predicted"/>
<dbReference type="OrthoDB" id="2269373at2759"/>
<dbReference type="GeneID" id="18171593"/>
<feature type="compositionally biased region" description="Low complexity" evidence="3">
    <location>
        <begin position="62"/>
        <end position="85"/>
    </location>
</feature>
<organism evidence="5 6">
    <name type="scientific">Cordyceps militaris (strain CM01)</name>
    <name type="common">Caterpillar fungus</name>
    <dbReference type="NCBI Taxonomy" id="983644"/>
    <lineage>
        <taxon>Eukaryota</taxon>
        <taxon>Fungi</taxon>
        <taxon>Dikarya</taxon>
        <taxon>Ascomycota</taxon>
        <taxon>Pezizomycotina</taxon>
        <taxon>Sordariomycetes</taxon>
        <taxon>Hypocreomycetidae</taxon>
        <taxon>Hypocreales</taxon>
        <taxon>Cordycipitaceae</taxon>
        <taxon>Cordyceps</taxon>
    </lineage>
</organism>
<dbReference type="GO" id="GO:0008270">
    <property type="term" value="F:zinc ion binding"/>
    <property type="evidence" value="ECO:0007669"/>
    <property type="project" value="InterPro"/>
</dbReference>
<dbReference type="RefSeq" id="XP_006674787.1">
    <property type="nucleotide sequence ID" value="XM_006674724.1"/>
</dbReference>
<protein>
    <submittedName>
        <fullName evidence="5">Fungal specific transcription factor domain protein</fullName>
    </submittedName>
</protein>
<dbReference type="VEuPathDB" id="FungiDB:CCM_09591"/>
<dbReference type="PANTHER" id="PTHR31001:SF85">
    <property type="entry name" value="ZN(II)2CYS6 TRANSCRIPTION FACTOR (EUROFUNG)"/>
    <property type="match status" value="1"/>
</dbReference>
<dbReference type="Proteomes" id="UP000001610">
    <property type="component" value="Unassembled WGS sequence"/>
</dbReference>
<feature type="compositionally biased region" description="Low complexity" evidence="3">
    <location>
        <begin position="93"/>
        <end position="103"/>
    </location>
</feature>
<dbReference type="InterPro" id="IPR050613">
    <property type="entry name" value="Sec_Metabolite_Reg"/>
</dbReference>
<dbReference type="AlphaFoldDB" id="G3JUV0"/>
<dbReference type="CDD" id="cd12148">
    <property type="entry name" value="fungal_TF_MHR"/>
    <property type="match status" value="1"/>
</dbReference>
<reference evidence="5 6" key="1">
    <citation type="journal article" date="2011" name="Genome Biol.">
        <title>Genome sequence of the insect pathogenic fungus Cordyceps militaris, a valued traditional Chinese medicine.</title>
        <authorList>
            <person name="Zheng P."/>
            <person name="Xia Y."/>
            <person name="Xiao G."/>
            <person name="Xiong C."/>
            <person name="Hu X."/>
            <person name="Zhang S."/>
            <person name="Zheng H."/>
            <person name="Huang Y."/>
            <person name="Zhou Y."/>
            <person name="Wang S."/>
            <person name="Zhao G.P."/>
            <person name="Liu X."/>
            <person name="St Leger R.J."/>
            <person name="Wang C."/>
        </authorList>
    </citation>
    <scope>NUCLEOTIDE SEQUENCE [LARGE SCALE GENOMIC DNA]</scope>
    <source>
        <strain evidence="5 6">CM01</strain>
    </source>
</reference>
<evidence type="ECO:0000256" key="2">
    <source>
        <dbReference type="ARBA" id="ARBA00023242"/>
    </source>
</evidence>
<keyword evidence="2" id="KW-0539">Nucleus</keyword>
<feature type="region of interest" description="Disordered" evidence="3">
    <location>
        <begin position="60"/>
        <end position="103"/>
    </location>
</feature>
<dbReference type="PANTHER" id="PTHR31001">
    <property type="entry name" value="UNCHARACTERIZED TRANSCRIPTIONAL REGULATORY PROTEIN"/>
    <property type="match status" value="1"/>
</dbReference>
<name>G3JUV0_CORMM</name>
<evidence type="ECO:0000256" key="3">
    <source>
        <dbReference type="SAM" id="MobiDB-lite"/>
    </source>
</evidence>
<gene>
    <name evidence="5" type="ORF">CCM_09591</name>
</gene>
<dbReference type="SMART" id="SM00906">
    <property type="entry name" value="Fungal_trans"/>
    <property type="match status" value="1"/>
</dbReference>